<dbReference type="STRING" id="504797.SAMN05421678_108208"/>
<evidence type="ECO:0000313" key="2">
    <source>
        <dbReference type="EMBL" id="NYH86622.1"/>
    </source>
</evidence>
<protein>
    <submittedName>
        <fullName evidence="3">Putative restriction endonuclease</fullName>
    </submittedName>
    <submittedName>
        <fullName evidence="2">Uma2 family endonuclease</fullName>
    </submittedName>
</protein>
<dbReference type="EMBL" id="FOOI01000008">
    <property type="protein sequence ID" value="SFG77297.1"/>
    <property type="molecule type" value="Genomic_DNA"/>
</dbReference>
<reference evidence="2 5" key="2">
    <citation type="submission" date="2020-07" db="EMBL/GenBank/DDBJ databases">
        <title>Sequencing the genomes of 1000 actinobacteria strains.</title>
        <authorList>
            <person name="Klenk H.-P."/>
        </authorList>
    </citation>
    <scope>NUCLEOTIDE SEQUENCE [LARGE SCALE GENOMIC DNA]</scope>
    <source>
        <strain evidence="2 5">DSM 45117</strain>
    </source>
</reference>
<evidence type="ECO:0000313" key="5">
    <source>
        <dbReference type="Proteomes" id="UP000533017"/>
    </source>
</evidence>
<keyword evidence="3" id="KW-0540">Nuclease</keyword>
<name>A0A1I2UNT3_9ACTN</name>
<keyword evidence="3" id="KW-0255">Endonuclease</keyword>
<dbReference type="AlphaFoldDB" id="A0A1I2UNT3"/>
<keyword evidence="3" id="KW-0378">Hydrolase</keyword>
<dbReference type="Proteomes" id="UP000199052">
    <property type="component" value="Unassembled WGS sequence"/>
</dbReference>
<gene>
    <name evidence="2" type="ORF">FHR37_005473</name>
    <name evidence="3" type="ORF">SAMN05421678_108208</name>
</gene>
<dbReference type="Proteomes" id="UP000533017">
    <property type="component" value="Unassembled WGS sequence"/>
</dbReference>
<proteinExistence type="predicted"/>
<keyword evidence="5" id="KW-1185">Reference proteome</keyword>
<dbReference type="EMBL" id="JACBZA010000001">
    <property type="protein sequence ID" value="NYH86622.1"/>
    <property type="molecule type" value="Genomic_DNA"/>
</dbReference>
<reference evidence="3 4" key="1">
    <citation type="submission" date="2016-10" db="EMBL/GenBank/DDBJ databases">
        <authorList>
            <person name="de Groot N.N."/>
        </authorList>
    </citation>
    <scope>NUCLEOTIDE SEQUENCE [LARGE SCALE GENOMIC DNA]</scope>
    <source>
        <strain evidence="3 4">CPCC 202808</strain>
    </source>
</reference>
<feature type="domain" description="Putative restriction endonuclease" evidence="1">
    <location>
        <begin position="12"/>
        <end position="72"/>
    </location>
</feature>
<sequence>MVREESIDVNPTPPSEIAIIVEVVSPGSELPDRKDKPGEYAQAGIPVFWRIETRGALALVAHELVGADYLEHAPVTDTFGTRQPWPLQIDVPDLARVGPRR</sequence>
<dbReference type="CDD" id="cd06260">
    <property type="entry name" value="DUF820-like"/>
    <property type="match status" value="1"/>
</dbReference>
<dbReference type="InterPro" id="IPR008538">
    <property type="entry name" value="Uma2"/>
</dbReference>
<dbReference type="InterPro" id="IPR011335">
    <property type="entry name" value="Restrct_endonuc-II-like"/>
</dbReference>
<dbReference type="SUPFAM" id="SSF52980">
    <property type="entry name" value="Restriction endonuclease-like"/>
    <property type="match status" value="1"/>
</dbReference>
<dbReference type="Gene3D" id="3.90.1570.10">
    <property type="entry name" value="tt1808, chain A"/>
    <property type="match status" value="1"/>
</dbReference>
<accession>A0A1I2UNT3</accession>
<dbReference type="GO" id="GO:0004519">
    <property type="term" value="F:endonuclease activity"/>
    <property type="evidence" value="ECO:0007669"/>
    <property type="project" value="UniProtKB-KW"/>
</dbReference>
<organism evidence="3 4">
    <name type="scientific">Actinopolymorpha cephalotaxi</name>
    <dbReference type="NCBI Taxonomy" id="504797"/>
    <lineage>
        <taxon>Bacteria</taxon>
        <taxon>Bacillati</taxon>
        <taxon>Actinomycetota</taxon>
        <taxon>Actinomycetes</taxon>
        <taxon>Propionibacteriales</taxon>
        <taxon>Actinopolymorphaceae</taxon>
        <taxon>Actinopolymorpha</taxon>
    </lineage>
</organism>
<evidence type="ECO:0000313" key="4">
    <source>
        <dbReference type="Proteomes" id="UP000199052"/>
    </source>
</evidence>
<evidence type="ECO:0000259" key="1">
    <source>
        <dbReference type="Pfam" id="PF05685"/>
    </source>
</evidence>
<dbReference type="InterPro" id="IPR012296">
    <property type="entry name" value="Nuclease_put_TT1808"/>
</dbReference>
<dbReference type="Pfam" id="PF05685">
    <property type="entry name" value="Uma2"/>
    <property type="match status" value="1"/>
</dbReference>
<evidence type="ECO:0000313" key="3">
    <source>
        <dbReference type="EMBL" id="SFG77297.1"/>
    </source>
</evidence>